<dbReference type="InterPro" id="IPR004841">
    <property type="entry name" value="AA-permease/SLC12A_dom"/>
</dbReference>
<organism evidence="11 12">
    <name type="scientific">Corynebacterium callunae DSM 20147</name>
    <dbReference type="NCBI Taxonomy" id="1121353"/>
    <lineage>
        <taxon>Bacteria</taxon>
        <taxon>Bacillati</taxon>
        <taxon>Actinomycetota</taxon>
        <taxon>Actinomycetes</taxon>
        <taxon>Mycobacteriales</taxon>
        <taxon>Corynebacteriaceae</taxon>
        <taxon>Corynebacterium</taxon>
    </lineage>
</organism>
<dbReference type="Gene3D" id="1.20.1740.10">
    <property type="entry name" value="Amino acid/polyamine transporter I"/>
    <property type="match status" value="1"/>
</dbReference>
<feature type="transmembrane region" description="Helical" evidence="9">
    <location>
        <begin position="345"/>
        <end position="367"/>
    </location>
</feature>
<reference evidence="11 12" key="1">
    <citation type="submission" date="2013-02" db="EMBL/GenBank/DDBJ databases">
        <title>The complete genome sequence of Corynebacterium callunae DSM 20147.</title>
        <authorList>
            <person name="Ruckert C."/>
            <person name="Albersmeier A."/>
            <person name="Kalinowski J."/>
        </authorList>
    </citation>
    <scope>NUCLEOTIDE SEQUENCE [LARGE SCALE GENOMIC DNA]</scope>
    <source>
        <strain evidence="11 12">DSM 20147</strain>
    </source>
</reference>
<evidence type="ECO:0000256" key="4">
    <source>
        <dbReference type="ARBA" id="ARBA00022475"/>
    </source>
</evidence>
<evidence type="ECO:0000256" key="7">
    <source>
        <dbReference type="ARBA" id="ARBA00022989"/>
    </source>
</evidence>
<feature type="transmembrane region" description="Helical" evidence="9">
    <location>
        <begin position="138"/>
        <end position="160"/>
    </location>
</feature>
<dbReference type="HOGENOM" id="CLU_007946_9_3_11"/>
<dbReference type="STRING" id="1121353.H924_02005"/>
<feature type="domain" description="Amino acid permease/ SLC12A" evidence="10">
    <location>
        <begin position="29"/>
        <end position="460"/>
    </location>
</feature>
<feature type="transmembrane region" description="Helical" evidence="9">
    <location>
        <begin position="373"/>
        <end position="399"/>
    </location>
</feature>
<evidence type="ECO:0000256" key="1">
    <source>
        <dbReference type="ARBA" id="ARBA00004651"/>
    </source>
</evidence>
<dbReference type="Proteomes" id="UP000011760">
    <property type="component" value="Chromosome"/>
</dbReference>
<dbReference type="GO" id="GO:0055085">
    <property type="term" value="P:transmembrane transport"/>
    <property type="evidence" value="ECO:0007669"/>
    <property type="project" value="InterPro"/>
</dbReference>
<dbReference type="FunFam" id="1.20.1740.10:FF:000001">
    <property type="entry name" value="Amino acid permease"/>
    <property type="match status" value="1"/>
</dbReference>
<feature type="transmembrane region" description="Helical" evidence="9">
    <location>
        <begin position="443"/>
        <end position="462"/>
    </location>
</feature>
<feature type="transmembrane region" description="Helical" evidence="9">
    <location>
        <begin position="107"/>
        <end position="132"/>
    </location>
</feature>
<keyword evidence="7 9" id="KW-1133">Transmembrane helix</keyword>
<proteinExistence type="inferred from homology"/>
<accession>M1UD60</accession>
<evidence type="ECO:0000313" key="12">
    <source>
        <dbReference type="Proteomes" id="UP000011760"/>
    </source>
</evidence>
<feature type="transmembrane region" description="Helical" evidence="9">
    <location>
        <begin position="59"/>
        <end position="86"/>
    </location>
</feature>
<keyword evidence="8 9" id="KW-0472">Membrane</keyword>
<dbReference type="PIRSF" id="PIRSF006060">
    <property type="entry name" value="AA_transporter"/>
    <property type="match status" value="1"/>
</dbReference>
<dbReference type="eggNOG" id="COG1113">
    <property type="taxonomic scope" value="Bacteria"/>
</dbReference>
<dbReference type="GO" id="GO:0005886">
    <property type="term" value="C:plasma membrane"/>
    <property type="evidence" value="ECO:0007669"/>
    <property type="project" value="UniProtKB-SubCell"/>
</dbReference>
<protein>
    <submittedName>
        <fullName evidence="11">Amino acid permease</fullName>
    </submittedName>
</protein>
<keyword evidence="4" id="KW-1003">Cell membrane</keyword>
<gene>
    <name evidence="11" type="ORF">H924_02005</name>
</gene>
<feature type="transmembrane region" description="Helical" evidence="9">
    <location>
        <begin position="419"/>
        <end position="437"/>
    </location>
</feature>
<keyword evidence="5 9" id="KW-0812">Transmembrane</keyword>
<keyword evidence="6" id="KW-0029">Amino-acid transport</keyword>
<evidence type="ECO:0000256" key="2">
    <source>
        <dbReference type="ARBA" id="ARBA00008583"/>
    </source>
</evidence>
<feature type="transmembrane region" description="Helical" evidence="9">
    <location>
        <begin position="254"/>
        <end position="273"/>
    </location>
</feature>
<dbReference type="NCBIfam" id="NF008272">
    <property type="entry name" value="PRK11049.1"/>
    <property type="match status" value="1"/>
</dbReference>
<evidence type="ECO:0000259" key="10">
    <source>
        <dbReference type="Pfam" id="PF00324"/>
    </source>
</evidence>
<comment type="subcellular location">
    <subcellularLocation>
        <location evidence="1">Cell membrane</location>
        <topology evidence="1">Multi-pass membrane protein</topology>
    </subcellularLocation>
</comment>
<evidence type="ECO:0000256" key="6">
    <source>
        <dbReference type="ARBA" id="ARBA00022970"/>
    </source>
</evidence>
<evidence type="ECO:0000256" key="8">
    <source>
        <dbReference type="ARBA" id="ARBA00023136"/>
    </source>
</evidence>
<evidence type="ECO:0000256" key="5">
    <source>
        <dbReference type="ARBA" id="ARBA00022692"/>
    </source>
</evidence>
<feature type="transmembrane region" description="Helical" evidence="9">
    <location>
        <begin position="167"/>
        <end position="189"/>
    </location>
</feature>
<comment type="similarity">
    <text evidence="2">Belongs to the amino acid-polyamine-organocation (APC) superfamily. Amino acid transporter (AAT) (TC 2.A.3.1) family.</text>
</comment>
<evidence type="ECO:0000313" key="11">
    <source>
        <dbReference type="EMBL" id="AGG65855.1"/>
    </source>
</evidence>
<evidence type="ECO:0000256" key="9">
    <source>
        <dbReference type="SAM" id="Phobius"/>
    </source>
</evidence>
<dbReference type="KEGG" id="ccn:H924_02005"/>
<keyword evidence="3" id="KW-0813">Transport</keyword>
<evidence type="ECO:0000256" key="3">
    <source>
        <dbReference type="ARBA" id="ARBA00022448"/>
    </source>
</evidence>
<dbReference type="Pfam" id="PF00324">
    <property type="entry name" value="AA_permease"/>
    <property type="match status" value="1"/>
</dbReference>
<dbReference type="PANTHER" id="PTHR43495">
    <property type="entry name" value="GABA PERMEASE"/>
    <property type="match status" value="1"/>
</dbReference>
<dbReference type="GO" id="GO:0006865">
    <property type="term" value="P:amino acid transport"/>
    <property type="evidence" value="ECO:0007669"/>
    <property type="project" value="UniProtKB-KW"/>
</dbReference>
<dbReference type="PATRIC" id="fig|1121353.3.peg.419"/>
<name>M1UD60_9CORY</name>
<feature type="transmembrane region" description="Helical" evidence="9">
    <location>
        <begin position="285"/>
        <end position="305"/>
    </location>
</feature>
<keyword evidence="12" id="KW-1185">Reference proteome</keyword>
<dbReference type="AlphaFoldDB" id="M1UD60"/>
<sequence>MSSPQINTSEDIRQPGEEVHLKRGLSNRHLQLIAIGGAIGTGLFMGSGKTISAAGPSVILVYAIIGFMLFFVMRAMGELLLANLSYKSLRDAVSDILGPAAGFVTGWTYWFCWIATGMADIVAITGYAQYWWPEIPLWLPGIVSIALLFVLNLAAVRLFGEMEFWFAIVKIVAIVALIAVGFYMVVTGFQEPNGATAKFSNLIEHGGFFPNGITGFLAGFQIAIFAFVGIELAGTAAAETVDPEKTLPRAINSIPVRIVIFYVLALVVIMMVTPWNEVSPESSPFVQMFALAGIPAAAGMINFVVITSAASSANSGIFSTSRMLYGLSLEGAAPRRWSKLSDSQVPARGLIFSVICLIPALGMLYAGGTVIEAFTLITTVSSVLFMVVWSYILVAYIVYRRRTPQLHEQSIFKMPGGVAMAYVVLVFFAAMLVVLSLEPDTRSALIATPVWFILLAIGWFAAGGSKGAAQRSRIKPRDTISH</sequence>
<feature type="transmembrane region" description="Helical" evidence="9">
    <location>
        <begin position="209"/>
        <end position="233"/>
    </location>
</feature>
<dbReference type="PANTHER" id="PTHR43495:SF2">
    <property type="entry name" value="D-SERINE_D-ALANINE_GLYCINE TRANSPORTER"/>
    <property type="match status" value="1"/>
</dbReference>
<dbReference type="EMBL" id="CP004354">
    <property type="protein sequence ID" value="AGG65855.1"/>
    <property type="molecule type" value="Genomic_DNA"/>
</dbReference>